<evidence type="ECO:0000259" key="2">
    <source>
        <dbReference type="Pfam" id="PF02625"/>
    </source>
</evidence>
<dbReference type="Proteomes" id="UP000318834">
    <property type="component" value="Unassembled WGS sequence"/>
</dbReference>
<dbReference type="PANTHER" id="PTHR30388:SF6">
    <property type="entry name" value="XANTHINE DEHYDROGENASE SUBUNIT A-RELATED"/>
    <property type="match status" value="1"/>
</dbReference>
<dbReference type="InterPro" id="IPR052698">
    <property type="entry name" value="MoCofactor_Util/Proc"/>
</dbReference>
<name>A0A537IL48_9BACT</name>
<reference evidence="4 5" key="1">
    <citation type="journal article" date="2019" name="Nat. Microbiol.">
        <title>Mediterranean grassland soil C-N compound turnover is dependent on rainfall and depth, and is mediated by genomically divergent microorganisms.</title>
        <authorList>
            <person name="Diamond S."/>
            <person name="Andeer P.F."/>
            <person name="Li Z."/>
            <person name="Crits-Christoph A."/>
            <person name="Burstein D."/>
            <person name="Anantharaman K."/>
            <person name="Lane K.R."/>
            <person name="Thomas B.C."/>
            <person name="Pan C."/>
            <person name="Northen T.R."/>
            <person name="Banfield J.F."/>
        </authorList>
    </citation>
    <scope>NUCLEOTIDE SEQUENCE [LARGE SCALE GENOMIC DNA]</scope>
    <source>
        <strain evidence="4">NP_8</strain>
    </source>
</reference>
<proteinExistence type="predicted"/>
<gene>
    <name evidence="4" type="ORF">E6H05_11830</name>
</gene>
<feature type="domain" description="XdhC Rossmann" evidence="3">
    <location>
        <begin position="226"/>
        <end position="370"/>
    </location>
</feature>
<dbReference type="PANTHER" id="PTHR30388">
    <property type="entry name" value="ALDEHYDE OXIDOREDUCTASE MOLYBDENUM COFACTOR ASSEMBLY PROTEIN"/>
    <property type="match status" value="1"/>
</dbReference>
<dbReference type="AlphaFoldDB" id="A0A537IL48"/>
<protein>
    <submittedName>
        <fullName evidence="4">XdhC family protein</fullName>
    </submittedName>
</protein>
<dbReference type="Pfam" id="PF13478">
    <property type="entry name" value="XdhC_C"/>
    <property type="match status" value="1"/>
</dbReference>
<dbReference type="InterPro" id="IPR003777">
    <property type="entry name" value="XdhC_CoxI"/>
</dbReference>
<evidence type="ECO:0000313" key="4">
    <source>
        <dbReference type="EMBL" id="TMI71964.1"/>
    </source>
</evidence>
<evidence type="ECO:0000259" key="3">
    <source>
        <dbReference type="Pfam" id="PF13478"/>
    </source>
</evidence>
<dbReference type="EMBL" id="VBAP01000097">
    <property type="protein sequence ID" value="TMI71964.1"/>
    <property type="molecule type" value="Genomic_DNA"/>
</dbReference>
<organism evidence="4 5">
    <name type="scientific">Candidatus Segetimicrobium genomatis</name>
    <dbReference type="NCBI Taxonomy" id="2569760"/>
    <lineage>
        <taxon>Bacteria</taxon>
        <taxon>Bacillati</taxon>
        <taxon>Candidatus Sysuimicrobiota</taxon>
        <taxon>Candidatus Sysuimicrobiia</taxon>
        <taxon>Candidatus Sysuimicrobiales</taxon>
        <taxon>Candidatus Segetimicrobiaceae</taxon>
        <taxon>Candidatus Segetimicrobium</taxon>
    </lineage>
</organism>
<sequence>MKELIEILDAIEKFAAQGEPMALATIVGVRGSTYRREGARLLLTRSQQMVGNISGGCLESDVMVVADEVMAGGKARLVTYDLTADDDVVWGLGLGCNGAVDIFVEPVDPSGEVFGLYRKAIAEERALAVVTVVSGAPPAGPGPFAQPRRDASPGADQSEWPGAGRRLALWADGTRIGTLGDAAMDDRAARAGLAALQEGASRVLALPGWGGEVQAFVEVLRPPIRLVVCGAGHDAVPVVQLAAQTGWRVVVVDSRERFLTKDRFPGARQFIKAEPMSAPERVPIDDRTYVVVMTHNYLHDRDLLRGFLQTGAGYLGMLGPRIRTEKILDELRRDGVTISDRDRGRIFAPLGLDLGSETPEEIALAIIGEIQAVESGRRGGFLRERKGPIHEAVRGIAGTRDRGNA</sequence>
<comment type="caution">
    <text evidence="4">The sequence shown here is derived from an EMBL/GenBank/DDBJ whole genome shotgun (WGS) entry which is preliminary data.</text>
</comment>
<evidence type="ECO:0000313" key="5">
    <source>
        <dbReference type="Proteomes" id="UP000318834"/>
    </source>
</evidence>
<dbReference type="Pfam" id="PF02625">
    <property type="entry name" value="XdhC_CoxI"/>
    <property type="match status" value="1"/>
</dbReference>
<feature type="region of interest" description="Disordered" evidence="1">
    <location>
        <begin position="139"/>
        <end position="161"/>
    </location>
</feature>
<feature type="domain" description="XdhC- CoxI" evidence="2">
    <location>
        <begin position="15"/>
        <end position="81"/>
    </location>
</feature>
<dbReference type="Gene3D" id="3.40.50.720">
    <property type="entry name" value="NAD(P)-binding Rossmann-like Domain"/>
    <property type="match status" value="1"/>
</dbReference>
<evidence type="ECO:0000256" key="1">
    <source>
        <dbReference type="SAM" id="MobiDB-lite"/>
    </source>
</evidence>
<dbReference type="InterPro" id="IPR027051">
    <property type="entry name" value="XdhC_Rossmann_dom"/>
</dbReference>
<accession>A0A537IL48</accession>